<gene>
    <name evidence="1" type="primary">P0463D04.27</name>
</gene>
<accession>Q69QR1</accession>
<name>Q69QR1_ORYSJ</name>
<proteinExistence type="predicted"/>
<evidence type="ECO:0000313" key="1">
    <source>
        <dbReference type="EMBL" id="BAD33401.1"/>
    </source>
</evidence>
<organism evidence="1 2">
    <name type="scientific">Oryza sativa subsp. japonica</name>
    <name type="common">Rice</name>
    <dbReference type="NCBI Taxonomy" id="39947"/>
    <lineage>
        <taxon>Eukaryota</taxon>
        <taxon>Viridiplantae</taxon>
        <taxon>Streptophyta</taxon>
        <taxon>Embryophyta</taxon>
        <taxon>Tracheophyta</taxon>
        <taxon>Spermatophyta</taxon>
        <taxon>Magnoliopsida</taxon>
        <taxon>Liliopsida</taxon>
        <taxon>Poales</taxon>
        <taxon>Poaceae</taxon>
        <taxon>BOP clade</taxon>
        <taxon>Oryzoideae</taxon>
        <taxon>Oryzeae</taxon>
        <taxon>Oryzinae</taxon>
        <taxon>Oryza</taxon>
        <taxon>Oryza sativa</taxon>
    </lineage>
</organism>
<dbReference type="AlphaFoldDB" id="Q69QR1"/>
<protein>
    <submittedName>
        <fullName evidence="1">Uncharacterized protein</fullName>
    </submittedName>
</protein>
<dbReference type="EMBL" id="AP005392">
    <property type="protein sequence ID" value="BAD33401.1"/>
    <property type="molecule type" value="Genomic_DNA"/>
</dbReference>
<evidence type="ECO:0000313" key="2">
    <source>
        <dbReference type="Proteomes" id="UP000000763"/>
    </source>
</evidence>
<reference evidence="2" key="2">
    <citation type="journal article" date="2008" name="Nucleic Acids Res.">
        <title>The rice annotation project database (RAP-DB): 2008 update.</title>
        <authorList>
            <consortium name="The rice annotation project (RAP)"/>
        </authorList>
    </citation>
    <scope>GENOME REANNOTATION</scope>
    <source>
        <strain evidence="2">cv. Nipponbare</strain>
    </source>
</reference>
<dbReference type="Proteomes" id="UP000000763">
    <property type="component" value="Chromosome 9"/>
</dbReference>
<reference evidence="2" key="1">
    <citation type="journal article" date="2005" name="Nature">
        <title>The map-based sequence of the rice genome.</title>
        <authorList>
            <consortium name="International rice genome sequencing project (IRGSP)"/>
            <person name="Matsumoto T."/>
            <person name="Wu J."/>
            <person name="Kanamori H."/>
            <person name="Katayose Y."/>
            <person name="Fujisawa M."/>
            <person name="Namiki N."/>
            <person name="Mizuno H."/>
            <person name="Yamamoto K."/>
            <person name="Antonio B.A."/>
            <person name="Baba T."/>
            <person name="Sakata K."/>
            <person name="Nagamura Y."/>
            <person name="Aoki H."/>
            <person name="Arikawa K."/>
            <person name="Arita K."/>
            <person name="Bito T."/>
            <person name="Chiden Y."/>
            <person name="Fujitsuka N."/>
            <person name="Fukunaka R."/>
            <person name="Hamada M."/>
            <person name="Harada C."/>
            <person name="Hayashi A."/>
            <person name="Hijishita S."/>
            <person name="Honda M."/>
            <person name="Hosokawa S."/>
            <person name="Ichikawa Y."/>
            <person name="Idonuma A."/>
            <person name="Iijima M."/>
            <person name="Ikeda M."/>
            <person name="Ikeno M."/>
            <person name="Ito K."/>
            <person name="Ito S."/>
            <person name="Ito T."/>
            <person name="Ito Y."/>
            <person name="Ito Y."/>
            <person name="Iwabuchi A."/>
            <person name="Kamiya K."/>
            <person name="Karasawa W."/>
            <person name="Kurita K."/>
            <person name="Katagiri S."/>
            <person name="Kikuta A."/>
            <person name="Kobayashi H."/>
            <person name="Kobayashi N."/>
            <person name="Machita K."/>
            <person name="Maehara T."/>
            <person name="Masukawa M."/>
            <person name="Mizubayashi T."/>
            <person name="Mukai Y."/>
            <person name="Nagasaki H."/>
            <person name="Nagata Y."/>
            <person name="Naito S."/>
            <person name="Nakashima M."/>
            <person name="Nakama Y."/>
            <person name="Nakamichi Y."/>
            <person name="Nakamura M."/>
            <person name="Meguro A."/>
            <person name="Negishi M."/>
            <person name="Ohta I."/>
            <person name="Ohta T."/>
            <person name="Okamoto M."/>
            <person name="Ono N."/>
            <person name="Saji S."/>
            <person name="Sakaguchi M."/>
            <person name="Sakai K."/>
            <person name="Shibata M."/>
            <person name="Shimokawa T."/>
            <person name="Song J."/>
            <person name="Takazaki Y."/>
            <person name="Terasawa K."/>
            <person name="Tsugane M."/>
            <person name="Tsuji K."/>
            <person name="Ueda S."/>
            <person name="Waki K."/>
            <person name="Yamagata H."/>
            <person name="Yamamoto M."/>
            <person name="Yamamoto S."/>
            <person name="Yamane H."/>
            <person name="Yoshiki S."/>
            <person name="Yoshihara R."/>
            <person name="Yukawa K."/>
            <person name="Zhong H."/>
            <person name="Yano M."/>
            <person name="Yuan Q."/>
            <person name="Ouyang S."/>
            <person name="Liu J."/>
            <person name="Jones K.M."/>
            <person name="Gansberger K."/>
            <person name="Moffat K."/>
            <person name="Hill J."/>
            <person name="Bera J."/>
            <person name="Fadrosh D."/>
            <person name="Jin S."/>
            <person name="Johri S."/>
            <person name="Kim M."/>
            <person name="Overton L."/>
            <person name="Reardon M."/>
            <person name="Tsitrin T."/>
            <person name="Vuong H."/>
            <person name="Weaver B."/>
            <person name="Ciecko A."/>
            <person name="Tallon L."/>
            <person name="Jackson J."/>
            <person name="Pai G."/>
            <person name="Aken S.V."/>
            <person name="Utterback T."/>
            <person name="Reidmuller S."/>
            <person name="Feldblyum T."/>
            <person name="Hsiao J."/>
            <person name="Zismann V."/>
            <person name="Iobst S."/>
            <person name="de Vazeille A.R."/>
            <person name="Buell C.R."/>
            <person name="Ying K."/>
            <person name="Li Y."/>
            <person name="Lu T."/>
            <person name="Huang Y."/>
            <person name="Zhao Q."/>
            <person name="Feng Q."/>
            <person name="Zhang L."/>
            <person name="Zhu J."/>
            <person name="Weng Q."/>
            <person name="Mu J."/>
            <person name="Lu Y."/>
            <person name="Fan D."/>
            <person name="Liu Y."/>
            <person name="Guan J."/>
            <person name="Zhang Y."/>
            <person name="Yu S."/>
            <person name="Liu X."/>
            <person name="Zhang Y."/>
            <person name="Hong G."/>
            <person name="Han B."/>
            <person name="Choisne N."/>
            <person name="Demange N."/>
            <person name="Orjeda G."/>
            <person name="Samain S."/>
            <person name="Cattolico L."/>
            <person name="Pelletier E."/>
            <person name="Couloux A."/>
            <person name="Segurens B."/>
            <person name="Wincker P."/>
            <person name="D'Hont A."/>
            <person name="Scarpelli C."/>
            <person name="Weissenbach J."/>
            <person name="Salanoubat M."/>
            <person name="Quetier F."/>
            <person name="Yu Y."/>
            <person name="Kim H.R."/>
            <person name="Rambo T."/>
            <person name="Currie J."/>
            <person name="Collura K."/>
            <person name="Luo M."/>
            <person name="Yang T."/>
            <person name="Ammiraju J.S.S."/>
            <person name="Engler F."/>
            <person name="Soderlund C."/>
            <person name="Wing R.A."/>
            <person name="Palmer L.E."/>
            <person name="de la Bastide M."/>
            <person name="Spiegel L."/>
            <person name="Nascimento L."/>
            <person name="Zutavern T."/>
            <person name="O'Shaughnessy A."/>
            <person name="Dike S."/>
            <person name="Dedhia N."/>
            <person name="Preston R."/>
            <person name="Balija V."/>
            <person name="McCombie W.R."/>
            <person name="Chow T."/>
            <person name="Chen H."/>
            <person name="Chung M."/>
            <person name="Chen C."/>
            <person name="Shaw J."/>
            <person name="Wu H."/>
            <person name="Hsiao K."/>
            <person name="Chao Y."/>
            <person name="Chu M."/>
            <person name="Cheng C."/>
            <person name="Hour A."/>
            <person name="Lee P."/>
            <person name="Lin S."/>
            <person name="Lin Y."/>
            <person name="Liou J."/>
            <person name="Liu S."/>
            <person name="Hsing Y."/>
            <person name="Raghuvanshi S."/>
            <person name="Mohanty A."/>
            <person name="Bharti A.K."/>
            <person name="Gaur A."/>
            <person name="Gupta V."/>
            <person name="Kumar D."/>
            <person name="Ravi V."/>
            <person name="Vij S."/>
            <person name="Kapur A."/>
            <person name="Khurana P."/>
            <person name="Khurana P."/>
            <person name="Khurana J.P."/>
            <person name="Tyagi A.K."/>
            <person name="Gaikwad K."/>
            <person name="Singh A."/>
            <person name="Dalal V."/>
            <person name="Srivastava S."/>
            <person name="Dixit A."/>
            <person name="Pal A.K."/>
            <person name="Ghazi I.A."/>
            <person name="Yadav M."/>
            <person name="Pandit A."/>
            <person name="Bhargava A."/>
            <person name="Sureshbabu K."/>
            <person name="Batra K."/>
            <person name="Sharma T.R."/>
            <person name="Mohapatra T."/>
            <person name="Singh N.K."/>
            <person name="Messing J."/>
            <person name="Nelson A.B."/>
            <person name="Fuks G."/>
            <person name="Kavchok S."/>
            <person name="Keizer G."/>
            <person name="Linton E."/>
            <person name="Llaca V."/>
            <person name="Song R."/>
            <person name="Tanyolac B."/>
            <person name="Young S."/>
            <person name="Ho-Il K."/>
            <person name="Hahn J.H."/>
            <person name="Sangsakoo G."/>
            <person name="Vanavichit A."/>
            <person name="de Mattos Luiz.A.T."/>
            <person name="Zimmer P.D."/>
            <person name="Malone G."/>
            <person name="Dellagostin O."/>
            <person name="de Oliveira A.C."/>
            <person name="Bevan M."/>
            <person name="Bancroft I."/>
            <person name="Minx P."/>
            <person name="Cordum H."/>
            <person name="Wilson R."/>
            <person name="Cheng Z."/>
            <person name="Jin W."/>
            <person name="Jiang J."/>
            <person name="Leong S.A."/>
            <person name="Iwama H."/>
            <person name="Gojobori T."/>
            <person name="Itoh T."/>
            <person name="Niimura Y."/>
            <person name="Fujii Y."/>
            <person name="Habara T."/>
            <person name="Sakai H."/>
            <person name="Sato Y."/>
            <person name="Wilson G."/>
            <person name="Kumar K."/>
            <person name="McCouch S."/>
            <person name="Juretic N."/>
            <person name="Hoen D."/>
            <person name="Wright S."/>
            <person name="Bruskiewich R."/>
            <person name="Bureau T."/>
            <person name="Miyao A."/>
            <person name="Hirochika H."/>
            <person name="Nishikawa T."/>
            <person name="Kadowaki K."/>
            <person name="Sugiura M."/>
            <person name="Burr B."/>
            <person name="Sasaki T."/>
        </authorList>
    </citation>
    <scope>NUCLEOTIDE SEQUENCE [LARGE SCALE GENOMIC DNA]</scope>
    <source>
        <strain evidence="2">cv. Nipponbare</strain>
    </source>
</reference>
<sequence>MAAPSLDMDMDMAAHVLGEEEASHEQIVMEHREFREAEGGISEYAFLDGQCKKRFVMLLD</sequence>